<name>A0AAN6UIA4_9PEZI</name>
<feature type="region of interest" description="Disordered" evidence="1">
    <location>
        <begin position="1"/>
        <end position="34"/>
    </location>
</feature>
<gene>
    <name evidence="2" type="ORF">BT67DRAFT_48218</name>
</gene>
<dbReference type="EMBL" id="MU853412">
    <property type="protein sequence ID" value="KAK4133363.1"/>
    <property type="molecule type" value="Genomic_DNA"/>
</dbReference>
<reference evidence="2" key="1">
    <citation type="journal article" date="2023" name="Mol. Phylogenet. Evol.">
        <title>Genome-scale phylogeny and comparative genomics of the fungal order Sordariales.</title>
        <authorList>
            <person name="Hensen N."/>
            <person name="Bonometti L."/>
            <person name="Westerberg I."/>
            <person name="Brannstrom I.O."/>
            <person name="Guillou S."/>
            <person name="Cros-Aarteil S."/>
            <person name="Calhoun S."/>
            <person name="Haridas S."/>
            <person name="Kuo A."/>
            <person name="Mondo S."/>
            <person name="Pangilinan J."/>
            <person name="Riley R."/>
            <person name="LaButti K."/>
            <person name="Andreopoulos B."/>
            <person name="Lipzen A."/>
            <person name="Chen C."/>
            <person name="Yan M."/>
            <person name="Daum C."/>
            <person name="Ng V."/>
            <person name="Clum A."/>
            <person name="Steindorff A."/>
            <person name="Ohm R.A."/>
            <person name="Martin F."/>
            <person name="Silar P."/>
            <person name="Natvig D.O."/>
            <person name="Lalanne C."/>
            <person name="Gautier V."/>
            <person name="Ament-Velasquez S.L."/>
            <person name="Kruys A."/>
            <person name="Hutchinson M.I."/>
            <person name="Powell A.J."/>
            <person name="Barry K."/>
            <person name="Miller A.N."/>
            <person name="Grigoriev I.V."/>
            <person name="Debuchy R."/>
            <person name="Gladieux P."/>
            <person name="Hiltunen Thoren M."/>
            <person name="Johannesson H."/>
        </authorList>
    </citation>
    <scope>NUCLEOTIDE SEQUENCE</scope>
    <source>
        <strain evidence="2">CBS 123565</strain>
    </source>
</reference>
<protein>
    <submittedName>
        <fullName evidence="2">Uncharacterized protein</fullName>
    </submittedName>
</protein>
<reference evidence="2" key="2">
    <citation type="submission" date="2023-05" db="EMBL/GenBank/DDBJ databases">
        <authorList>
            <consortium name="Lawrence Berkeley National Laboratory"/>
            <person name="Steindorff A."/>
            <person name="Hensen N."/>
            <person name="Bonometti L."/>
            <person name="Westerberg I."/>
            <person name="Brannstrom I.O."/>
            <person name="Guillou S."/>
            <person name="Cros-Aarteil S."/>
            <person name="Calhoun S."/>
            <person name="Haridas S."/>
            <person name="Kuo A."/>
            <person name="Mondo S."/>
            <person name="Pangilinan J."/>
            <person name="Riley R."/>
            <person name="Labutti K."/>
            <person name="Andreopoulos B."/>
            <person name="Lipzen A."/>
            <person name="Chen C."/>
            <person name="Yanf M."/>
            <person name="Daum C."/>
            <person name="Ng V."/>
            <person name="Clum A."/>
            <person name="Ohm R."/>
            <person name="Martin F."/>
            <person name="Silar P."/>
            <person name="Natvig D."/>
            <person name="Lalanne C."/>
            <person name="Gautier V."/>
            <person name="Ament-Velasquez S.L."/>
            <person name="Kruys A."/>
            <person name="Hutchinson M.I."/>
            <person name="Powell A.J."/>
            <person name="Barry K."/>
            <person name="Miller A.N."/>
            <person name="Grigoriev I.V."/>
            <person name="Debuchy R."/>
            <person name="Gladieux P."/>
            <person name="Thoren M.H."/>
            <person name="Johannesson H."/>
        </authorList>
    </citation>
    <scope>NUCLEOTIDE SEQUENCE</scope>
    <source>
        <strain evidence="2">CBS 123565</strain>
    </source>
</reference>
<evidence type="ECO:0000256" key="1">
    <source>
        <dbReference type="SAM" id="MobiDB-lite"/>
    </source>
</evidence>
<dbReference type="Proteomes" id="UP001304895">
    <property type="component" value="Unassembled WGS sequence"/>
</dbReference>
<proteinExistence type="predicted"/>
<comment type="caution">
    <text evidence="2">The sequence shown here is derived from an EMBL/GenBank/DDBJ whole genome shotgun (WGS) entry which is preliminary data.</text>
</comment>
<sequence>MNGSREQKQSTSWESGESREPGTKSCSRTKNGVSRGMRQWETTLGCIDQWEGRRGLQPHHPGIGTPLCFVRRTHGTLVAASHRGGGKDWVAMVGQNAARRNPVSPVTFCFAGHGRWGLGSKFLPSRMTQGIGSLADLLKPATSVASSTLVYILRTRCFVPEFYKVKCCLKTT</sequence>
<evidence type="ECO:0000313" key="3">
    <source>
        <dbReference type="Proteomes" id="UP001304895"/>
    </source>
</evidence>
<organism evidence="2 3">
    <name type="scientific">Trichocladium antarcticum</name>
    <dbReference type="NCBI Taxonomy" id="1450529"/>
    <lineage>
        <taxon>Eukaryota</taxon>
        <taxon>Fungi</taxon>
        <taxon>Dikarya</taxon>
        <taxon>Ascomycota</taxon>
        <taxon>Pezizomycotina</taxon>
        <taxon>Sordariomycetes</taxon>
        <taxon>Sordariomycetidae</taxon>
        <taxon>Sordariales</taxon>
        <taxon>Chaetomiaceae</taxon>
        <taxon>Trichocladium</taxon>
    </lineage>
</organism>
<evidence type="ECO:0000313" key="2">
    <source>
        <dbReference type="EMBL" id="KAK4133363.1"/>
    </source>
</evidence>
<dbReference type="AlphaFoldDB" id="A0AAN6UIA4"/>
<keyword evidence="3" id="KW-1185">Reference proteome</keyword>
<accession>A0AAN6UIA4</accession>